<keyword evidence="2" id="KW-0964">Secreted</keyword>
<evidence type="ECO:0000256" key="2">
    <source>
        <dbReference type="ARBA" id="ARBA00022525"/>
    </source>
</evidence>
<dbReference type="GO" id="GO:0009627">
    <property type="term" value="P:systemic acquired resistance"/>
    <property type="evidence" value="ECO:0007669"/>
    <property type="project" value="InterPro"/>
</dbReference>
<feature type="domain" description="Expansin-like EG45" evidence="5">
    <location>
        <begin position="26"/>
        <end position="129"/>
    </location>
</feature>
<protein>
    <recommendedName>
        <fullName evidence="5">Expansin-like EG45 domain-containing protein</fullName>
    </recommendedName>
</protein>
<evidence type="ECO:0000313" key="6">
    <source>
        <dbReference type="EMBL" id="MBA4626772.1"/>
    </source>
</evidence>
<sequence length="129" mass="13592">MATLVRAMIIMAIFATFASVAFSESGVGTFYTEYLPSSCYGYQDQGTMIAAVSGDIFQNKAACGRMYRVTCVRGTNLGVAQPCKGGSVTVKVVDLCPGCSANGFDLSQEAFAAIADPAEGKIIIDYEQV</sequence>
<comment type="subcellular location">
    <subcellularLocation>
        <location evidence="1">Secreted</location>
    </subcellularLocation>
</comment>
<dbReference type="SUPFAM" id="SSF50685">
    <property type="entry name" value="Barwin-like endoglucanases"/>
    <property type="match status" value="1"/>
</dbReference>
<dbReference type="InterPro" id="IPR007112">
    <property type="entry name" value="Expansin/allergen_DPBB_dom"/>
</dbReference>
<dbReference type="InterPro" id="IPR036908">
    <property type="entry name" value="RlpA-like_sf"/>
</dbReference>
<evidence type="ECO:0000259" key="5">
    <source>
        <dbReference type="PROSITE" id="PS50842"/>
    </source>
</evidence>
<dbReference type="PANTHER" id="PTHR47295">
    <property type="entry name" value="EG45-LIKE DOMAIN CONTAINING PROTEIN 1-RELATED"/>
    <property type="match status" value="1"/>
</dbReference>
<dbReference type="AlphaFoldDB" id="A0A7C8YU82"/>
<reference evidence="6" key="2">
    <citation type="submission" date="2020-07" db="EMBL/GenBank/DDBJ databases">
        <authorList>
            <person name="Vera ALvarez R."/>
            <person name="Arias-Moreno D.M."/>
            <person name="Jimenez-Jacinto V."/>
            <person name="Jimenez-Bremont J.F."/>
            <person name="Swaminathan K."/>
            <person name="Moose S.P."/>
            <person name="Guerrero-Gonzalez M.L."/>
            <person name="Marino-Ramirez L."/>
            <person name="Landsman D."/>
            <person name="Rodriguez-Kessler M."/>
            <person name="Delgado-Sanchez P."/>
        </authorList>
    </citation>
    <scope>NUCLEOTIDE SEQUENCE</scope>
    <source>
        <tissue evidence="6">Cladode</tissue>
    </source>
</reference>
<proteinExistence type="predicted"/>
<feature type="chain" id="PRO_5028048682" description="Expansin-like EG45 domain-containing protein" evidence="4">
    <location>
        <begin position="24"/>
        <end position="129"/>
    </location>
</feature>
<evidence type="ECO:0000256" key="4">
    <source>
        <dbReference type="SAM" id="SignalP"/>
    </source>
</evidence>
<keyword evidence="3 4" id="KW-0732">Signal</keyword>
<dbReference type="CDD" id="cd22269">
    <property type="entry name" value="DPBB_EG45-like"/>
    <property type="match status" value="1"/>
</dbReference>
<dbReference type="PANTHER" id="PTHR47295:SF10">
    <property type="entry name" value="EG45-LIKE DOMAIN CONTAINING PROTEIN"/>
    <property type="match status" value="1"/>
</dbReference>
<dbReference type="PROSITE" id="PS50842">
    <property type="entry name" value="EXPANSIN_EG45"/>
    <property type="match status" value="1"/>
</dbReference>
<reference evidence="6" key="1">
    <citation type="journal article" date="2013" name="J. Plant Res.">
        <title>Effect of fungi and light on seed germination of three Opuntia species from semiarid lands of central Mexico.</title>
        <authorList>
            <person name="Delgado-Sanchez P."/>
            <person name="Jimenez-Bremont J.F."/>
            <person name="Guerrero-Gonzalez Mde L."/>
            <person name="Flores J."/>
        </authorList>
    </citation>
    <scope>NUCLEOTIDE SEQUENCE</scope>
    <source>
        <tissue evidence="6">Cladode</tissue>
    </source>
</reference>
<dbReference type="Pfam" id="PF03330">
    <property type="entry name" value="DPBB_1"/>
    <property type="match status" value="1"/>
</dbReference>
<dbReference type="InterPro" id="IPR009009">
    <property type="entry name" value="RlpA-like_DPBB"/>
</dbReference>
<accession>A0A7C8YU82</accession>
<dbReference type="InterPro" id="IPR044206">
    <property type="entry name" value="EGC1/2"/>
</dbReference>
<dbReference type="FunFam" id="2.40.40.10:FF:000005">
    <property type="entry name" value="Barwin-related endoglucanase"/>
    <property type="match status" value="1"/>
</dbReference>
<dbReference type="EMBL" id="GISG01058604">
    <property type="protein sequence ID" value="MBA4626772.1"/>
    <property type="molecule type" value="Transcribed_RNA"/>
</dbReference>
<dbReference type="GO" id="GO:0048046">
    <property type="term" value="C:apoplast"/>
    <property type="evidence" value="ECO:0007669"/>
    <property type="project" value="InterPro"/>
</dbReference>
<dbReference type="SMART" id="SM00837">
    <property type="entry name" value="DPBB_1"/>
    <property type="match status" value="1"/>
</dbReference>
<feature type="signal peptide" evidence="4">
    <location>
        <begin position="1"/>
        <end position="23"/>
    </location>
</feature>
<evidence type="ECO:0000256" key="1">
    <source>
        <dbReference type="ARBA" id="ARBA00004613"/>
    </source>
</evidence>
<organism evidence="6">
    <name type="scientific">Opuntia streptacantha</name>
    <name type="common">Prickly pear cactus</name>
    <name type="synonym">Opuntia cardona</name>
    <dbReference type="NCBI Taxonomy" id="393608"/>
    <lineage>
        <taxon>Eukaryota</taxon>
        <taxon>Viridiplantae</taxon>
        <taxon>Streptophyta</taxon>
        <taxon>Embryophyta</taxon>
        <taxon>Tracheophyta</taxon>
        <taxon>Spermatophyta</taxon>
        <taxon>Magnoliopsida</taxon>
        <taxon>eudicotyledons</taxon>
        <taxon>Gunneridae</taxon>
        <taxon>Pentapetalae</taxon>
        <taxon>Caryophyllales</taxon>
        <taxon>Cactineae</taxon>
        <taxon>Cactaceae</taxon>
        <taxon>Opuntioideae</taxon>
        <taxon>Opuntia</taxon>
    </lineage>
</organism>
<name>A0A7C8YU82_OPUST</name>
<dbReference type="Gene3D" id="2.40.40.10">
    <property type="entry name" value="RlpA-like domain"/>
    <property type="match status" value="1"/>
</dbReference>
<evidence type="ECO:0000256" key="3">
    <source>
        <dbReference type="ARBA" id="ARBA00022729"/>
    </source>
</evidence>